<organism evidence="2">
    <name type="scientific">Ralstonia solanacearum</name>
    <name type="common">Pseudomonas solanacearum</name>
    <dbReference type="NCBI Taxonomy" id="305"/>
    <lineage>
        <taxon>Bacteria</taxon>
        <taxon>Pseudomonadati</taxon>
        <taxon>Pseudomonadota</taxon>
        <taxon>Betaproteobacteria</taxon>
        <taxon>Burkholderiales</taxon>
        <taxon>Burkholderiaceae</taxon>
        <taxon>Ralstonia</taxon>
        <taxon>Ralstonia solanacearum species complex</taxon>
    </lineage>
</organism>
<dbReference type="SUPFAM" id="SSF54060">
    <property type="entry name" value="His-Me finger endonucleases"/>
    <property type="match status" value="1"/>
</dbReference>
<dbReference type="PATRIC" id="fig|305.106.peg.5036"/>
<dbReference type="Gene3D" id="3.90.75.20">
    <property type="match status" value="1"/>
</dbReference>
<proteinExistence type="predicted"/>
<dbReference type="EMBL" id="LN899819">
    <property type="protein sequence ID" value="CUV13822.1"/>
    <property type="molecule type" value="Genomic_DNA"/>
</dbReference>
<sequence>MHAKRRHWSAAEVDLLCTNYADSKTEDIAQALDRPVVAVYAKASVLGLKKSVAFLASPDAGRLDGSRDNGMRFAKGVTPWNKGTQGMSGQHPNCRRTQFKKGEMHGAAQHNYVPIGTERINADGYLERKVTDDHPVPARRWVGVHRLVWEAAHGPIPRGFVVCFLPGRKTTDRDLITADVLELVSRGELAQRNHPRARDPELAKLVQLKSAITRQVNRIAREAKEKSE</sequence>
<dbReference type="InterPro" id="IPR044925">
    <property type="entry name" value="His-Me_finger_sf"/>
</dbReference>
<gene>
    <name evidence="2" type="ORF">RUN39_v1_640020</name>
</gene>
<name>A0A0S4TUZ1_RALSL</name>
<accession>A0A0S4TUZ1</accession>
<dbReference type="InterPro" id="IPR003615">
    <property type="entry name" value="HNH_nuc"/>
</dbReference>
<protein>
    <recommendedName>
        <fullName evidence="1">HNH nuclease domain-containing protein</fullName>
    </recommendedName>
</protein>
<reference evidence="2" key="1">
    <citation type="submission" date="2015-10" db="EMBL/GenBank/DDBJ databases">
        <authorList>
            <person name="Gilbert D.G."/>
        </authorList>
    </citation>
    <scope>NUCLEOTIDE SEQUENCE</scope>
    <source>
        <strain evidence="2">Phyl III-seqv23</strain>
    </source>
</reference>
<feature type="domain" description="HNH nuclease" evidence="1">
    <location>
        <begin position="143"/>
        <end position="165"/>
    </location>
</feature>
<evidence type="ECO:0000313" key="2">
    <source>
        <dbReference type="EMBL" id="CUV13822.1"/>
    </source>
</evidence>
<dbReference type="Pfam" id="PF13392">
    <property type="entry name" value="HNH_3"/>
    <property type="match status" value="1"/>
</dbReference>
<evidence type="ECO:0000259" key="1">
    <source>
        <dbReference type="Pfam" id="PF13392"/>
    </source>
</evidence>
<dbReference type="AlphaFoldDB" id="A0A0S4TUZ1"/>